<organism evidence="1 2">
    <name type="scientific">Eretmocerus hayati</name>
    <dbReference type="NCBI Taxonomy" id="131215"/>
    <lineage>
        <taxon>Eukaryota</taxon>
        <taxon>Metazoa</taxon>
        <taxon>Ecdysozoa</taxon>
        <taxon>Arthropoda</taxon>
        <taxon>Hexapoda</taxon>
        <taxon>Insecta</taxon>
        <taxon>Pterygota</taxon>
        <taxon>Neoptera</taxon>
        <taxon>Endopterygota</taxon>
        <taxon>Hymenoptera</taxon>
        <taxon>Apocrita</taxon>
        <taxon>Proctotrupomorpha</taxon>
        <taxon>Chalcidoidea</taxon>
        <taxon>Aphelinidae</taxon>
        <taxon>Aphelininae</taxon>
        <taxon>Eretmocerus</taxon>
    </lineage>
</organism>
<gene>
    <name evidence="1" type="ORF">QAD02_016280</name>
</gene>
<protein>
    <submittedName>
        <fullName evidence="1">Uncharacterized protein</fullName>
    </submittedName>
</protein>
<dbReference type="Proteomes" id="UP001239111">
    <property type="component" value="Chromosome 2"/>
</dbReference>
<evidence type="ECO:0000313" key="2">
    <source>
        <dbReference type="Proteomes" id="UP001239111"/>
    </source>
</evidence>
<proteinExistence type="predicted"/>
<keyword evidence="2" id="KW-1185">Reference proteome</keyword>
<evidence type="ECO:0000313" key="1">
    <source>
        <dbReference type="EMBL" id="KAJ8680493.1"/>
    </source>
</evidence>
<sequence>MSALVKCTVLLFFLGLAAGEIKNKGWWKNTVFYQVYPRSFKDSNGDGIGDLQGITDKLQHFKDSGIGAIWLSPIFTSPMIDFGYDISDFKDIDPAFGSMADLEIMTKKAKELGIKVVLDLVPNHSSDKHFWFQQSVKGIGKYKDYYMWHEGRSNNAEPPNNWISVFSGPAWTYNPDRKMWYFHQFDYRQPDLNYTNPNVRQEMEDVIKFWLSKGIDGFRIDAIPHVYERDDLPDEPLLISGTPQNYPDLDHIYTKDDPRTYELIKSWRTLMDKWSDEHNEDEKVILTEAYTALENTTKYYQYGSNVPFNFNFIMSIDNKSSPNDFKKNIEEWMNHMPKGEVANWVVGNHDRSRVASRYPGRADQMIMLTMLLPGIAVTYNGEEIAMEDKTDISWAETQDPQACNTDPEHYQSRSRDINRTPFQWDDTKNAGFSDADETWLPVHSNYKTLNLKKQMSETGSHYQLYKNLTWMRTTDTLRNGGLKIDILNDDKVLAVVREAAKHNVILLINFSDDQSQKVDVTAYAKGKSNVTISLASHGSEIVWGTMVEAKEIHLQAKASIIIEATGAAITMSLNVILSAVLLVIVKLI</sequence>
<reference evidence="1" key="1">
    <citation type="submission" date="2023-04" db="EMBL/GenBank/DDBJ databases">
        <title>A chromosome-level genome assembly of the parasitoid wasp Eretmocerus hayati.</title>
        <authorList>
            <person name="Zhong Y."/>
            <person name="Liu S."/>
            <person name="Liu Y."/>
        </authorList>
    </citation>
    <scope>NUCLEOTIDE SEQUENCE</scope>
    <source>
        <strain evidence="1">ZJU_SS_LIU_2023</strain>
    </source>
</reference>
<comment type="caution">
    <text evidence="1">The sequence shown here is derived from an EMBL/GenBank/DDBJ whole genome shotgun (WGS) entry which is preliminary data.</text>
</comment>
<dbReference type="EMBL" id="CM056742">
    <property type="protein sequence ID" value="KAJ8680493.1"/>
    <property type="molecule type" value="Genomic_DNA"/>
</dbReference>
<accession>A0ACC2PBM9</accession>
<name>A0ACC2PBM9_9HYME</name>